<dbReference type="EMBL" id="OFSQ01000027">
    <property type="protein sequence ID" value="SOY56696.1"/>
    <property type="molecule type" value="Genomic_DNA"/>
</dbReference>
<name>A0A976A317_9BURK</name>
<protein>
    <submittedName>
        <fullName evidence="1">Uncharacterized protein</fullName>
    </submittedName>
</protein>
<evidence type="ECO:0000313" key="1">
    <source>
        <dbReference type="EMBL" id="SOY56696.1"/>
    </source>
</evidence>
<proteinExistence type="predicted"/>
<comment type="caution">
    <text evidence="1">The sequence shown here is derived from an EMBL/GenBank/DDBJ whole genome shotgun (WGS) entry which is preliminary data.</text>
</comment>
<dbReference type="Proteomes" id="UP000256780">
    <property type="component" value="Chromosome CBM2587_a"/>
</dbReference>
<accession>A0A976A317</accession>
<reference evidence="1 2" key="1">
    <citation type="submission" date="2018-01" db="EMBL/GenBank/DDBJ databases">
        <authorList>
            <person name="Clerissi C."/>
        </authorList>
    </citation>
    <scope>NUCLEOTIDE SEQUENCE [LARGE SCALE GENOMIC DNA]</scope>
    <source>
        <strain evidence="1">Cupriavidus sp. LMG 19464</strain>
    </source>
</reference>
<sequence length="84" mass="9138">MPAEAHVGAYKPRFVPGWCWSMVRGFDGFDGAGVAPFPRIAALDIRTPAMYRIECSTNAYQVATERLPSGSCKITNACHTKSDS</sequence>
<gene>
    <name evidence="1" type="ORF">CBM2587_A80004</name>
</gene>
<organism evidence="1 2">
    <name type="scientific">Cupriavidus taiwanensis</name>
    <dbReference type="NCBI Taxonomy" id="164546"/>
    <lineage>
        <taxon>Bacteria</taxon>
        <taxon>Pseudomonadati</taxon>
        <taxon>Pseudomonadota</taxon>
        <taxon>Betaproteobacteria</taxon>
        <taxon>Burkholderiales</taxon>
        <taxon>Burkholderiaceae</taxon>
        <taxon>Cupriavidus</taxon>
    </lineage>
</organism>
<evidence type="ECO:0000313" key="2">
    <source>
        <dbReference type="Proteomes" id="UP000256780"/>
    </source>
</evidence>
<dbReference type="AlphaFoldDB" id="A0A976A317"/>